<evidence type="ECO:0000259" key="6">
    <source>
        <dbReference type="PROSITE" id="PS50850"/>
    </source>
</evidence>
<feature type="transmembrane region" description="Helical" evidence="5">
    <location>
        <begin position="58"/>
        <end position="78"/>
    </location>
</feature>
<dbReference type="InterPro" id="IPR050382">
    <property type="entry name" value="MFS_Na/Anion_cotransporter"/>
</dbReference>
<dbReference type="OrthoDB" id="2985014at2759"/>
<keyword evidence="8" id="KW-1185">Reference proteome</keyword>
<name>A0A8J2K598_9HEXA</name>
<keyword evidence="2 5" id="KW-0812">Transmembrane</keyword>
<sequence length="250" mass="27593">MNLTHTVLGNETEIDIRSKGEFEWNEAEQGFILGSFFFGYVLTQLPGGILATKYGGKWPLGLGLFVTAIFAIATPIAARTHTYLLVFVRVVQGLGEGLTTPAMHAILASWAPPDERSKLGSIVYAGAQFGTAATMVSSGYLIDGGVFGGWPSVFYVMGVISLVWFVLWCFFMYDSPAVHPRISKEERNYIETSIGNKSTEKVATPWRSIFTSWPVWAIIIGHSGHVWGLYTLLALLPTYLKTVLQFDIKQ</sequence>
<accession>A0A8J2K598</accession>
<dbReference type="EMBL" id="CAJVCH010244942">
    <property type="protein sequence ID" value="CAG7733200.1"/>
    <property type="molecule type" value="Genomic_DNA"/>
</dbReference>
<evidence type="ECO:0000256" key="5">
    <source>
        <dbReference type="SAM" id="Phobius"/>
    </source>
</evidence>
<evidence type="ECO:0000256" key="1">
    <source>
        <dbReference type="ARBA" id="ARBA00004141"/>
    </source>
</evidence>
<dbReference type="FunFam" id="1.20.1250.20:FF:000532">
    <property type="entry name" value="SLC (SoLute Carrier) homolog"/>
    <property type="match status" value="1"/>
</dbReference>
<dbReference type="InterPro" id="IPR020846">
    <property type="entry name" value="MFS_dom"/>
</dbReference>
<feature type="domain" description="Major facilitator superfamily (MFS) profile" evidence="6">
    <location>
        <begin position="1"/>
        <end position="250"/>
    </location>
</feature>
<dbReference type="Pfam" id="PF07690">
    <property type="entry name" value="MFS_1"/>
    <property type="match status" value="1"/>
</dbReference>
<dbReference type="GO" id="GO:0022857">
    <property type="term" value="F:transmembrane transporter activity"/>
    <property type="evidence" value="ECO:0007669"/>
    <property type="project" value="InterPro"/>
</dbReference>
<feature type="transmembrane region" description="Helical" evidence="5">
    <location>
        <begin position="31"/>
        <end position="51"/>
    </location>
</feature>
<dbReference type="PANTHER" id="PTHR11662">
    <property type="entry name" value="SOLUTE CARRIER FAMILY 17"/>
    <property type="match status" value="1"/>
</dbReference>
<feature type="non-terminal residue" evidence="7">
    <location>
        <position position="250"/>
    </location>
</feature>
<dbReference type="InterPro" id="IPR011701">
    <property type="entry name" value="MFS"/>
</dbReference>
<reference evidence="7" key="1">
    <citation type="submission" date="2021-06" db="EMBL/GenBank/DDBJ databases">
        <authorList>
            <person name="Hodson N. C."/>
            <person name="Mongue J. A."/>
            <person name="Jaron S. K."/>
        </authorList>
    </citation>
    <scope>NUCLEOTIDE SEQUENCE</scope>
</reference>
<comment type="caution">
    <text evidence="7">The sequence shown here is derived from an EMBL/GenBank/DDBJ whole genome shotgun (WGS) entry which is preliminary data.</text>
</comment>
<dbReference type="GO" id="GO:0016020">
    <property type="term" value="C:membrane"/>
    <property type="evidence" value="ECO:0007669"/>
    <property type="project" value="UniProtKB-SubCell"/>
</dbReference>
<gene>
    <name evidence="7" type="ORF">AFUS01_LOCUS21658</name>
</gene>
<protein>
    <recommendedName>
        <fullName evidence="6">Major facilitator superfamily (MFS) profile domain-containing protein</fullName>
    </recommendedName>
</protein>
<dbReference type="AlphaFoldDB" id="A0A8J2K598"/>
<keyword evidence="3 5" id="KW-1133">Transmembrane helix</keyword>
<dbReference type="PROSITE" id="PS50850">
    <property type="entry name" value="MFS"/>
    <property type="match status" value="1"/>
</dbReference>
<evidence type="ECO:0000256" key="3">
    <source>
        <dbReference type="ARBA" id="ARBA00022989"/>
    </source>
</evidence>
<proteinExistence type="predicted"/>
<feature type="transmembrane region" description="Helical" evidence="5">
    <location>
        <begin position="215"/>
        <end position="240"/>
    </location>
</feature>
<organism evidence="7 8">
    <name type="scientific">Allacma fusca</name>
    <dbReference type="NCBI Taxonomy" id="39272"/>
    <lineage>
        <taxon>Eukaryota</taxon>
        <taxon>Metazoa</taxon>
        <taxon>Ecdysozoa</taxon>
        <taxon>Arthropoda</taxon>
        <taxon>Hexapoda</taxon>
        <taxon>Collembola</taxon>
        <taxon>Symphypleona</taxon>
        <taxon>Sminthuridae</taxon>
        <taxon>Allacma</taxon>
    </lineage>
</organism>
<feature type="transmembrane region" description="Helical" evidence="5">
    <location>
        <begin position="122"/>
        <end position="142"/>
    </location>
</feature>
<evidence type="ECO:0000313" key="8">
    <source>
        <dbReference type="Proteomes" id="UP000708208"/>
    </source>
</evidence>
<dbReference type="PANTHER" id="PTHR11662:SF399">
    <property type="entry name" value="FI19708P1-RELATED"/>
    <property type="match status" value="1"/>
</dbReference>
<dbReference type="GO" id="GO:0006820">
    <property type="term" value="P:monoatomic anion transport"/>
    <property type="evidence" value="ECO:0007669"/>
    <property type="project" value="TreeGrafter"/>
</dbReference>
<evidence type="ECO:0000256" key="2">
    <source>
        <dbReference type="ARBA" id="ARBA00022692"/>
    </source>
</evidence>
<evidence type="ECO:0000313" key="7">
    <source>
        <dbReference type="EMBL" id="CAG7733200.1"/>
    </source>
</evidence>
<feature type="transmembrane region" description="Helical" evidence="5">
    <location>
        <begin position="154"/>
        <end position="173"/>
    </location>
</feature>
<evidence type="ECO:0000256" key="4">
    <source>
        <dbReference type="ARBA" id="ARBA00023136"/>
    </source>
</evidence>
<dbReference type="Proteomes" id="UP000708208">
    <property type="component" value="Unassembled WGS sequence"/>
</dbReference>
<comment type="subcellular location">
    <subcellularLocation>
        <location evidence="1">Membrane</location>
        <topology evidence="1">Multi-pass membrane protein</topology>
    </subcellularLocation>
</comment>
<keyword evidence="4 5" id="KW-0472">Membrane</keyword>